<evidence type="ECO:0000256" key="1">
    <source>
        <dbReference type="ARBA" id="ARBA00004323"/>
    </source>
</evidence>
<keyword evidence="9" id="KW-0472">Membrane</keyword>
<comment type="similarity">
    <text evidence="2 10">Belongs to the glycosyltransferase 31 family.</text>
</comment>
<keyword evidence="7" id="KW-1133">Transmembrane helix</keyword>
<evidence type="ECO:0000256" key="10">
    <source>
        <dbReference type="RuleBase" id="RU363063"/>
    </source>
</evidence>
<proteinExistence type="inferred from homology"/>
<evidence type="ECO:0000313" key="12">
    <source>
        <dbReference type="EMBL" id="CAI3995555.1"/>
    </source>
</evidence>
<dbReference type="GO" id="GO:0006493">
    <property type="term" value="P:protein O-linked glycosylation"/>
    <property type="evidence" value="ECO:0007669"/>
    <property type="project" value="TreeGrafter"/>
</dbReference>
<dbReference type="EMBL" id="CAMXCT020002089">
    <property type="protein sequence ID" value="CAL1148930.1"/>
    <property type="molecule type" value="Genomic_DNA"/>
</dbReference>
<dbReference type="GO" id="GO:0000139">
    <property type="term" value="C:Golgi membrane"/>
    <property type="evidence" value="ECO:0007669"/>
    <property type="project" value="UniProtKB-SubCell"/>
</dbReference>
<name>A0A9P1G2L3_9DINO</name>
<accession>A0A9P1G2L3</accession>
<dbReference type="InterPro" id="IPR002659">
    <property type="entry name" value="Glyco_trans_31"/>
</dbReference>
<comment type="subcellular location">
    <subcellularLocation>
        <location evidence="1 10">Golgi apparatus membrane</location>
        <topology evidence="1 10">Single-pass type II membrane protein</topology>
    </subcellularLocation>
</comment>
<dbReference type="PANTHER" id="PTHR11214:SF3">
    <property type="entry name" value="BETA-1,3-GALACTOSYLTRANSFERASE 6"/>
    <property type="match status" value="1"/>
</dbReference>
<keyword evidence="5" id="KW-0812">Transmembrane</keyword>
<comment type="caution">
    <text evidence="12">The sequence shown here is derived from an EMBL/GenBank/DDBJ whole genome shotgun (WGS) entry which is preliminary data.</text>
</comment>
<evidence type="ECO:0000256" key="6">
    <source>
        <dbReference type="ARBA" id="ARBA00022968"/>
    </source>
</evidence>
<protein>
    <recommendedName>
        <fullName evidence="10">Hexosyltransferase</fullName>
        <ecNumber evidence="10">2.4.1.-</ecNumber>
    </recommendedName>
</protein>
<feature type="chain" id="PRO_5043272404" description="Hexosyltransferase" evidence="11">
    <location>
        <begin position="21"/>
        <end position="358"/>
    </location>
</feature>
<evidence type="ECO:0000256" key="11">
    <source>
        <dbReference type="SAM" id="SignalP"/>
    </source>
</evidence>
<evidence type="ECO:0000256" key="2">
    <source>
        <dbReference type="ARBA" id="ARBA00008661"/>
    </source>
</evidence>
<evidence type="ECO:0000256" key="3">
    <source>
        <dbReference type="ARBA" id="ARBA00022676"/>
    </source>
</evidence>
<dbReference type="EMBL" id="CAMXCT010002089">
    <property type="protein sequence ID" value="CAI3995555.1"/>
    <property type="molecule type" value="Genomic_DNA"/>
</dbReference>
<evidence type="ECO:0000256" key="8">
    <source>
        <dbReference type="ARBA" id="ARBA00023034"/>
    </source>
</evidence>
<evidence type="ECO:0000256" key="9">
    <source>
        <dbReference type="ARBA" id="ARBA00023136"/>
    </source>
</evidence>
<dbReference type="EC" id="2.4.1.-" evidence="10"/>
<evidence type="ECO:0000256" key="5">
    <source>
        <dbReference type="ARBA" id="ARBA00022692"/>
    </source>
</evidence>
<keyword evidence="14" id="KW-1185">Reference proteome</keyword>
<dbReference type="PANTHER" id="PTHR11214">
    <property type="entry name" value="BETA-1,3-N-ACETYLGLUCOSAMINYLTRANSFERASE"/>
    <property type="match status" value="1"/>
</dbReference>
<keyword evidence="11" id="KW-0732">Signal</keyword>
<dbReference type="EMBL" id="CAMXCT030002089">
    <property type="protein sequence ID" value="CAL4782867.1"/>
    <property type="molecule type" value="Genomic_DNA"/>
</dbReference>
<keyword evidence="6" id="KW-0735">Signal-anchor</keyword>
<evidence type="ECO:0000313" key="13">
    <source>
        <dbReference type="EMBL" id="CAL4782867.1"/>
    </source>
</evidence>
<organism evidence="12">
    <name type="scientific">Cladocopium goreaui</name>
    <dbReference type="NCBI Taxonomy" id="2562237"/>
    <lineage>
        <taxon>Eukaryota</taxon>
        <taxon>Sar</taxon>
        <taxon>Alveolata</taxon>
        <taxon>Dinophyceae</taxon>
        <taxon>Suessiales</taxon>
        <taxon>Symbiodiniaceae</taxon>
        <taxon>Cladocopium</taxon>
    </lineage>
</organism>
<keyword evidence="4" id="KW-0808">Transferase</keyword>
<dbReference type="Gene3D" id="3.90.550.50">
    <property type="match status" value="1"/>
</dbReference>
<sequence length="358" mass="39501">MAYSGALVLTWACCFSYAGSVSPLLRRAIDSKGEISSGPAEPQTNVTNHPGNPVVDLLVIIPSSVKELDKRVAVRHSWGKYIDSFGHCKRCNSSRTVKILFGVARPAEGDAGMVEQVEKEIEVFGDLAVLNLGGQADHYRNLTTKVRSFLEYALQHFRFGLLLKVDTDSFVFMDRFLSMAEQKKLFHPDTNSTNIYGGAFQSGARPDENPAGKWVDRTYRKLTGHELFPKYARGAGYVLSPPLCRYIAEGLPGRDSGDGDAWAGFPELQPLPNEDVSVGFWLEPIVHAKVELPISHLPIGCRDRSQIIDHHVLSRLMATRWKSLEETGDPCSAAAVSEETFEQVLTSKLDALNYSGSI</sequence>
<reference evidence="13 14" key="2">
    <citation type="submission" date="2024-05" db="EMBL/GenBank/DDBJ databases">
        <authorList>
            <person name="Chen Y."/>
            <person name="Shah S."/>
            <person name="Dougan E. K."/>
            <person name="Thang M."/>
            <person name="Chan C."/>
        </authorList>
    </citation>
    <scope>NUCLEOTIDE SEQUENCE [LARGE SCALE GENOMIC DNA]</scope>
</reference>
<dbReference type="OrthoDB" id="427498at2759"/>
<evidence type="ECO:0000256" key="7">
    <source>
        <dbReference type="ARBA" id="ARBA00022989"/>
    </source>
</evidence>
<keyword evidence="8 10" id="KW-0333">Golgi apparatus</keyword>
<evidence type="ECO:0000313" key="14">
    <source>
        <dbReference type="Proteomes" id="UP001152797"/>
    </source>
</evidence>
<keyword evidence="3 10" id="KW-0328">Glycosyltransferase</keyword>
<dbReference type="Pfam" id="PF01762">
    <property type="entry name" value="Galactosyl_T"/>
    <property type="match status" value="1"/>
</dbReference>
<gene>
    <name evidence="12" type="ORF">C1SCF055_LOCUS22094</name>
</gene>
<reference evidence="12" key="1">
    <citation type="submission" date="2022-10" db="EMBL/GenBank/DDBJ databases">
        <authorList>
            <person name="Chen Y."/>
            <person name="Dougan E. K."/>
            <person name="Chan C."/>
            <person name="Rhodes N."/>
            <person name="Thang M."/>
        </authorList>
    </citation>
    <scope>NUCLEOTIDE SEQUENCE</scope>
</reference>
<dbReference type="Proteomes" id="UP001152797">
    <property type="component" value="Unassembled WGS sequence"/>
</dbReference>
<evidence type="ECO:0000256" key="4">
    <source>
        <dbReference type="ARBA" id="ARBA00022679"/>
    </source>
</evidence>
<feature type="signal peptide" evidence="11">
    <location>
        <begin position="1"/>
        <end position="20"/>
    </location>
</feature>
<dbReference type="AlphaFoldDB" id="A0A9P1G2L3"/>
<dbReference type="GO" id="GO:0016758">
    <property type="term" value="F:hexosyltransferase activity"/>
    <property type="evidence" value="ECO:0007669"/>
    <property type="project" value="InterPro"/>
</dbReference>